<evidence type="ECO:0000256" key="4">
    <source>
        <dbReference type="ARBA" id="ARBA00022723"/>
    </source>
</evidence>
<dbReference type="Gene3D" id="2.60.120.260">
    <property type="entry name" value="Galactose-binding domain-like"/>
    <property type="match status" value="1"/>
</dbReference>
<dbReference type="InterPro" id="IPR013785">
    <property type="entry name" value="Aldolase_TIM"/>
</dbReference>
<sequence length="639" mass="72269">MRRVYWRSLYRHRLGIRWHATTSPCTSLDDSRHLPSAAAASRISYWKRIPAWSEVTESEFIDYKWQMKNSLQSPKALLNFLAAVLPSEIRSSSTQDYVTRAEFIADVATGMKKAPMAVRLTPHILSLINWKEAYSDPIRRQFIPIASSFKPDHPQLQLDSLYETHDSPVKGLVHRYPDKVLFLATSVCPVYCRFCTRSYSVGQQTETVSKKRFLPLQKYWEPMFEYIARTPEVTDVVVSGGDTFFLEPSQLREIGTTLLGIDHIRRIRFASKGLSVCPSRILDPSDEWTRVLIEISNRGREKGKNIALHTHFNHPQEISWITEQAAQKLFHNAVTVRNQTVLLNKVNNNVPTMKRLIRKLADNNIQPYYVYQGDMVQGVEDLRTPLRDILHIESHIRGTIAGFMTPSFVVDLPGGGGKRLASTFESYDTRTGVSRFLAPGVKGNTYSLAMAFLKYVPANATAGGSKLVDRLQQILQNINIPLHHLGLGSEEEVESINTLKDLGPTGVSRASHRALDISLSKPHWPAHDHSRVSPVPPGFIVRLAIGLWPAAIQFETVEGFMLKVAGHHMTLAEFVPLRGQFENDNWLQCASAFEQSSSMLFYAYIEVQYMIMTGFIPTVYTQFLPQAGKACANDYYPEA</sequence>
<evidence type="ECO:0000256" key="2">
    <source>
        <dbReference type="ARBA" id="ARBA00022485"/>
    </source>
</evidence>
<dbReference type="eggNOG" id="ENOG502S4VX">
    <property type="taxonomic scope" value="Eukaryota"/>
</dbReference>
<reference evidence="8 9" key="1">
    <citation type="submission" date="2016-10" db="EMBL/GenBank/DDBJ databases">
        <title>Genome sequencing of Aspergillus oryzae BCC7051.</title>
        <authorList>
            <person name="Thammarongtham C."/>
            <person name="Vorapreeda T."/>
            <person name="Nookaew I."/>
            <person name="Srisuk T."/>
            <person name="Land M."/>
            <person name="Jeennor S."/>
            <person name="Laoteng K."/>
        </authorList>
    </citation>
    <scope>NUCLEOTIDE SEQUENCE [LARGE SCALE GENOMIC DNA]</scope>
    <source>
        <strain evidence="8 9">BCC7051</strain>
    </source>
</reference>
<keyword evidence="2" id="KW-0004">4Fe-4S</keyword>
<dbReference type="NCBIfam" id="TIGR00238">
    <property type="entry name" value="KamA family radical SAM protein"/>
    <property type="match status" value="1"/>
</dbReference>
<comment type="cofactor">
    <cofactor evidence="1">
        <name>pyridoxal 5'-phosphate</name>
        <dbReference type="ChEBI" id="CHEBI:597326"/>
    </cofactor>
</comment>
<dbReference type="AlphaFoldDB" id="A0A1S9DRY7"/>
<dbReference type="SUPFAM" id="SSF102114">
    <property type="entry name" value="Radical SAM enzymes"/>
    <property type="match status" value="1"/>
</dbReference>
<dbReference type="OrthoDB" id="5396721at2759"/>
<keyword evidence="6" id="KW-0408">Iron</keyword>
<evidence type="ECO:0000256" key="1">
    <source>
        <dbReference type="ARBA" id="ARBA00001933"/>
    </source>
</evidence>
<dbReference type="Gene3D" id="3.20.20.70">
    <property type="entry name" value="Aldolase class I"/>
    <property type="match status" value="1"/>
</dbReference>
<dbReference type="Proteomes" id="UP000190312">
    <property type="component" value="Unassembled WGS sequence"/>
</dbReference>
<dbReference type="InterPro" id="IPR007197">
    <property type="entry name" value="rSAM"/>
</dbReference>
<comment type="caution">
    <text evidence="8">The sequence shown here is derived from an EMBL/GenBank/DDBJ whole genome shotgun (WGS) entry which is preliminary data.</text>
</comment>
<protein>
    <recommendedName>
        <fullName evidence="10">Kama family protein</fullName>
    </recommendedName>
</protein>
<evidence type="ECO:0000256" key="3">
    <source>
        <dbReference type="ARBA" id="ARBA00022691"/>
    </source>
</evidence>
<keyword evidence="4" id="KW-0479">Metal-binding</keyword>
<dbReference type="GO" id="GO:0046872">
    <property type="term" value="F:metal ion binding"/>
    <property type="evidence" value="ECO:0007669"/>
    <property type="project" value="UniProtKB-KW"/>
</dbReference>
<dbReference type="GO" id="GO:0003824">
    <property type="term" value="F:catalytic activity"/>
    <property type="evidence" value="ECO:0007669"/>
    <property type="project" value="InterPro"/>
</dbReference>
<dbReference type="PANTHER" id="PTHR30538">
    <property type="entry name" value="LYSINE 2,3-AMINOMUTASE-RELATED"/>
    <property type="match status" value="1"/>
</dbReference>
<keyword evidence="7" id="KW-0411">Iron-sulfur</keyword>
<evidence type="ECO:0000313" key="9">
    <source>
        <dbReference type="Proteomes" id="UP000190312"/>
    </source>
</evidence>
<keyword evidence="5" id="KW-0663">Pyridoxal phosphate</keyword>
<proteinExistence type="predicted"/>
<dbReference type="GO" id="GO:0051539">
    <property type="term" value="F:4 iron, 4 sulfur cluster binding"/>
    <property type="evidence" value="ECO:0007669"/>
    <property type="project" value="UniProtKB-KW"/>
</dbReference>
<dbReference type="Gene3D" id="6.10.140.1170">
    <property type="match status" value="1"/>
</dbReference>
<evidence type="ECO:0000256" key="5">
    <source>
        <dbReference type="ARBA" id="ARBA00022898"/>
    </source>
</evidence>
<keyword evidence="3" id="KW-0949">S-adenosyl-L-methionine</keyword>
<evidence type="ECO:0000256" key="6">
    <source>
        <dbReference type="ARBA" id="ARBA00023004"/>
    </source>
</evidence>
<dbReference type="VEuPathDB" id="FungiDB:AO090102000417"/>
<dbReference type="EMBL" id="MKZY01000003">
    <property type="protein sequence ID" value="OOO11842.1"/>
    <property type="molecule type" value="Genomic_DNA"/>
</dbReference>
<accession>A0A1S9DRY7</accession>
<dbReference type="PANTHER" id="PTHR30538:SF0">
    <property type="entry name" value="L-LYSINE 2,3-AMINOMUTASE AQ_1632-RELATED"/>
    <property type="match status" value="1"/>
</dbReference>
<dbReference type="SFLD" id="SFLDG01070">
    <property type="entry name" value="PLP-dependent"/>
    <property type="match status" value="1"/>
</dbReference>
<organism evidence="8 9">
    <name type="scientific">Aspergillus oryzae</name>
    <name type="common">Yellow koji mold</name>
    <dbReference type="NCBI Taxonomy" id="5062"/>
    <lineage>
        <taxon>Eukaryota</taxon>
        <taxon>Fungi</taxon>
        <taxon>Dikarya</taxon>
        <taxon>Ascomycota</taxon>
        <taxon>Pezizomycotina</taxon>
        <taxon>Eurotiomycetes</taxon>
        <taxon>Eurotiomycetidae</taxon>
        <taxon>Eurotiales</taxon>
        <taxon>Aspergillaceae</taxon>
        <taxon>Aspergillus</taxon>
        <taxon>Aspergillus subgen. Circumdati</taxon>
    </lineage>
</organism>
<dbReference type="InterPro" id="IPR058240">
    <property type="entry name" value="rSAM_sf"/>
</dbReference>
<dbReference type="InterPro" id="IPR003739">
    <property type="entry name" value="Lys_aminomutase/Glu_NH3_mut"/>
</dbReference>
<name>A0A1S9DRY7_ASPOZ</name>
<gene>
    <name evidence="8" type="ORF">OAory_01083120</name>
</gene>
<dbReference type="SFLD" id="SFLDS00029">
    <property type="entry name" value="Radical_SAM"/>
    <property type="match status" value="1"/>
</dbReference>
<evidence type="ECO:0000313" key="8">
    <source>
        <dbReference type="EMBL" id="OOO11842.1"/>
    </source>
</evidence>
<evidence type="ECO:0008006" key="10">
    <source>
        <dbReference type="Google" id="ProtNLM"/>
    </source>
</evidence>
<evidence type="ECO:0000256" key="7">
    <source>
        <dbReference type="ARBA" id="ARBA00023014"/>
    </source>
</evidence>